<evidence type="ECO:0000313" key="2">
    <source>
        <dbReference type="EMBL" id="GGL15646.1"/>
    </source>
</evidence>
<gene>
    <name evidence="2" type="ORF">GCM10010844_38230</name>
</gene>
<sequence>MNNLRKMMEKGKETARAERQGDASPLRAPRQEAQREKFGTRALPELQGMLRRDALELQEQRGRRCSVEELLEVLLMEYRDDAELRERVHAQLRS</sequence>
<dbReference type="EMBL" id="BMPE01000021">
    <property type="protein sequence ID" value="GGL15646.1"/>
    <property type="molecule type" value="Genomic_DNA"/>
</dbReference>
<protein>
    <submittedName>
        <fullName evidence="2">Uncharacterized protein</fullName>
    </submittedName>
</protein>
<comment type="caution">
    <text evidence="2">The sequence shown here is derived from an EMBL/GenBank/DDBJ whole genome shotgun (WGS) entry which is preliminary data.</text>
</comment>
<reference evidence="3" key="1">
    <citation type="journal article" date="2019" name="Int. J. Syst. Evol. Microbiol.">
        <title>The Global Catalogue of Microorganisms (GCM) 10K type strain sequencing project: providing services to taxonomists for standard genome sequencing and annotation.</title>
        <authorList>
            <consortium name="The Broad Institute Genomics Platform"/>
            <consortium name="The Broad Institute Genome Sequencing Center for Infectious Disease"/>
            <person name="Wu L."/>
            <person name="Ma J."/>
        </authorList>
    </citation>
    <scope>NUCLEOTIDE SEQUENCE [LARGE SCALE GENOMIC DNA]</scope>
    <source>
        <strain evidence="3">JCM 19173</strain>
    </source>
</reference>
<accession>A0ABQ2FQ19</accession>
<keyword evidence="3" id="KW-1185">Reference proteome</keyword>
<evidence type="ECO:0000313" key="3">
    <source>
        <dbReference type="Proteomes" id="UP000604341"/>
    </source>
</evidence>
<name>A0ABQ2FQ19_9DEIO</name>
<dbReference type="RefSeq" id="WP_189070579.1">
    <property type="nucleotide sequence ID" value="NZ_BMPE01000021.1"/>
</dbReference>
<proteinExistence type="predicted"/>
<dbReference type="Proteomes" id="UP000604341">
    <property type="component" value="Unassembled WGS sequence"/>
</dbReference>
<organism evidence="2 3">
    <name type="scientific">Deinococcus radiotolerans</name>
    <dbReference type="NCBI Taxonomy" id="1309407"/>
    <lineage>
        <taxon>Bacteria</taxon>
        <taxon>Thermotogati</taxon>
        <taxon>Deinococcota</taxon>
        <taxon>Deinococci</taxon>
        <taxon>Deinococcales</taxon>
        <taxon>Deinococcaceae</taxon>
        <taxon>Deinococcus</taxon>
    </lineage>
</organism>
<feature type="region of interest" description="Disordered" evidence="1">
    <location>
        <begin position="1"/>
        <end position="37"/>
    </location>
</feature>
<feature type="compositionally biased region" description="Basic and acidic residues" evidence="1">
    <location>
        <begin position="1"/>
        <end position="21"/>
    </location>
</feature>
<evidence type="ECO:0000256" key="1">
    <source>
        <dbReference type="SAM" id="MobiDB-lite"/>
    </source>
</evidence>